<keyword evidence="2" id="KW-1185">Reference proteome</keyword>
<proteinExistence type="predicted"/>
<accession>A0A5B7HPZ2</accession>
<sequence length="42" mass="4410">MCSVWSGSRLPHPGGPRTGGVCQPLVRVQCRYEGGECCSGCV</sequence>
<organism evidence="1 2">
    <name type="scientific">Portunus trituberculatus</name>
    <name type="common">Swimming crab</name>
    <name type="synonym">Neptunus trituberculatus</name>
    <dbReference type="NCBI Taxonomy" id="210409"/>
    <lineage>
        <taxon>Eukaryota</taxon>
        <taxon>Metazoa</taxon>
        <taxon>Ecdysozoa</taxon>
        <taxon>Arthropoda</taxon>
        <taxon>Crustacea</taxon>
        <taxon>Multicrustacea</taxon>
        <taxon>Malacostraca</taxon>
        <taxon>Eumalacostraca</taxon>
        <taxon>Eucarida</taxon>
        <taxon>Decapoda</taxon>
        <taxon>Pleocyemata</taxon>
        <taxon>Brachyura</taxon>
        <taxon>Eubrachyura</taxon>
        <taxon>Portunoidea</taxon>
        <taxon>Portunidae</taxon>
        <taxon>Portuninae</taxon>
        <taxon>Portunus</taxon>
    </lineage>
</organism>
<evidence type="ECO:0000313" key="1">
    <source>
        <dbReference type="EMBL" id="MPC74510.1"/>
    </source>
</evidence>
<name>A0A5B7HPZ2_PORTR</name>
<dbReference type="EMBL" id="VSRR010039063">
    <property type="protein sequence ID" value="MPC74510.1"/>
    <property type="molecule type" value="Genomic_DNA"/>
</dbReference>
<reference evidence="1 2" key="1">
    <citation type="submission" date="2019-05" db="EMBL/GenBank/DDBJ databases">
        <title>Another draft genome of Portunus trituberculatus and its Hox gene families provides insights of decapod evolution.</title>
        <authorList>
            <person name="Jeong J.-H."/>
            <person name="Song I."/>
            <person name="Kim S."/>
            <person name="Choi T."/>
            <person name="Kim D."/>
            <person name="Ryu S."/>
            <person name="Kim W."/>
        </authorList>
    </citation>
    <scope>NUCLEOTIDE SEQUENCE [LARGE SCALE GENOMIC DNA]</scope>
    <source>
        <tissue evidence="1">Muscle</tissue>
    </source>
</reference>
<dbReference type="Proteomes" id="UP000324222">
    <property type="component" value="Unassembled WGS sequence"/>
</dbReference>
<evidence type="ECO:0000313" key="2">
    <source>
        <dbReference type="Proteomes" id="UP000324222"/>
    </source>
</evidence>
<dbReference type="AlphaFoldDB" id="A0A5B7HPZ2"/>
<gene>
    <name evidence="1" type="ORF">E2C01_068870</name>
</gene>
<protein>
    <submittedName>
        <fullName evidence="1">Uncharacterized protein</fullName>
    </submittedName>
</protein>
<comment type="caution">
    <text evidence="1">The sequence shown here is derived from an EMBL/GenBank/DDBJ whole genome shotgun (WGS) entry which is preliminary data.</text>
</comment>